<dbReference type="Proteomes" id="UP001167160">
    <property type="component" value="Unassembled WGS sequence"/>
</dbReference>
<dbReference type="Pfam" id="PF01850">
    <property type="entry name" value="PIN"/>
    <property type="match status" value="1"/>
</dbReference>
<dbReference type="InterPro" id="IPR002716">
    <property type="entry name" value="PIN_dom"/>
</dbReference>
<sequence length="139" mass="15313">MTAAVYLIDTSALVRILKDPSRTSWEKPLEEGIIARCPITEIEFLYSSRSVQDRTELAADLDALFGGAPLDDRAVSRAWDVQRELTQRGRHRSAGAVDLMIAATAELQGLTVLHYDRDFETVAEVTGQATQWLAPPGSL</sequence>
<feature type="binding site" evidence="8">
    <location>
        <position position="98"/>
    </location>
    <ligand>
        <name>Mg(2+)</name>
        <dbReference type="ChEBI" id="CHEBI:18420"/>
    </ligand>
</feature>
<comment type="similarity">
    <text evidence="7 8">Belongs to the PINc/VapC protein family.</text>
</comment>
<dbReference type="RefSeq" id="WP_251416087.1">
    <property type="nucleotide sequence ID" value="NZ_JAMQGM010000034.1"/>
</dbReference>
<dbReference type="Gene3D" id="3.40.50.1010">
    <property type="entry name" value="5'-nuclease"/>
    <property type="match status" value="1"/>
</dbReference>
<gene>
    <name evidence="8" type="primary">vapC</name>
    <name evidence="10" type="ORF">M1E25_16340</name>
</gene>
<evidence type="ECO:0000256" key="5">
    <source>
        <dbReference type="ARBA" id="ARBA00022801"/>
    </source>
</evidence>
<evidence type="ECO:0000259" key="9">
    <source>
        <dbReference type="Pfam" id="PF01850"/>
    </source>
</evidence>
<keyword evidence="3 8" id="KW-0540">Nuclease</keyword>
<evidence type="ECO:0000256" key="4">
    <source>
        <dbReference type="ARBA" id="ARBA00022723"/>
    </source>
</evidence>
<dbReference type="CDD" id="cd18755">
    <property type="entry name" value="PIN_MtVapC3_VapC21-like"/>
    <property type="match status" value="1"/>
</dbReference>
<evidence type="ECO:0000256" key="6">
    <source>
        <dbReference type="ARBA" id="ARBA00022842"/>
    </source>
</evidence>
<dbReference type="PANTHER" id="PTHR33653:SF1">
    <property type="entry name" value="RIBONUCLEASE VAPC2"/>
    <property type="match status" value="1"/>
</dbReference>
<dbReference type="InterPro" id="IPR029060">
    <property type="entry name" value="PIN-like_dom_sf"/>
</dbReference>
<comment type="caution">
    <text evidence="10">The sequence shown here is derived from an EMBL/GenBank/DDBJ whole genome shotgun (WGS) entry which is preliminary data.</text>
</comment>
<comment type="cofactor">
    <cofactor evidence="1 8">
        <name>Mg(2+)</name>
        <dbReference type="ChEBI" id="CHEBI:18420"/>
    </cofactor>
</comment>
<evidence type="ECO:0000256" key="3">
    <source>
        <dbReference type="ARBA" id="ARBA00022722"/>
    </source>
</evidence>
<name>A0ABT0X8P9_9ACTN</name>
<feature type="binding site" evidence="8">
    <location>
        <position position="9"/>
    </location>
    <ligand>
        <name>Mg(2+)</name>
        <dbReference type="ChEBI" id="CHEBI:18420"/>
    </ligand>
</feature>
<feature type="domain" description="PIN" evidence="9">
    <location>
        <begin position="6"/>
        <end position="124"/>
    </location>
</feature>
<evidence type="ECO:0000256" key="2">
    <source>
        <dbReference type="ARBA" id="ARBA00022649"/>
    </source>
</evidence>
<keyword evidence="6 8" id="KW-0460">Magnesium</keyword>
<evidence type="ECO:0000256" key="7">
    <source>
        <dbReference type="ARBA" id="ARBA00038093"/>
    </source>
</evidence>
<dbReference type="EC" id="3.1.-.-" evidence="8"/>
<evidence type="ECO:0000256" key="1">
    <source>
        <dbReference type="ARBA" id="ARBA00001946"/>
    </source>
</evidence>
<keyword evidence="5 8" id="KW-0378">Hydrolase</keyword>
<dbReference type="PANTHER" id="PTHR33653">
    <property type="entry name" value="RIBONUCLEASE VAPC2"/>
    <property type="match status" value="1"/>
</dbReference>
<keyword evidence="2 8" id="KW-1277">Toxin-antitoxin system</keyword>
<reference evidence="10" key="1">
    <citation type="journal article" date="2023" name="Int. J. Syst. Evol. Microbiol.">
        <title>Streptomyces meridianus sp. nov. isolated from brackish water of the Tagus estuary in Alcochete, Portugal.</title>
        <authorList>
            <person name="Santos J.D.N."/>
            <person name="Klimek D."/>
            <person name="Calusinska M."/>
            <person name="Lobo Da Cunha A."/>
            <person name="Catita J."/>
            <person name="Goncalves H."/>
            <person name="Gonzalez I."/>
            <person name="Reyes F."/>
            <person name="Lage O.M."/>
        </authorList>
    </citation>
    <scope>NUCLEOTIDE SEQUENCE</scope>
    <source>
        <strain evidence="10">MTZ3.1</strain>
    </source>
</reference>
<dbReference type="HAMAP" id="MF_00265">
    <property type="entry name" value="VapC_Nob1"/>
    <property type="match status" value="1"/>
</dbReference>
<protein>
    <recommendedName>
        <fullName evidence="8">Ribonuclease VapC</fullName>
        <shortName evidence="8">RNase VapC</shortName>
        <ecNumber evidence="8">3.1.-.-</ecNumber>
    </recommendedName>
    <alternativeName>
        <fullName evidence="8">Toxin VapC</fullName>
    </alternativeName>
</protein>
<dbReference type="InterPro" id="IPR050556">
    <property type="entry name" value="Type_II_TA_system_RNase"/>
</dbReference>
<evidence type="ECO:0000256" key="8">
    <source>
        <dbReference type="HAMAP-Rule" id="MF_00265"/>
    </source>
</evidence>
<organism evidence="10 11">
    <name type="scientific">Streptomyces meridianus</name>
    <dbReference type="NCBI Taxonomy" id="2938945"/>
    <lineage>
        <taxon>Bacteria</taxon>
        <taxon>Bacillati</taxon>
        <taxon>Actinomycetota</taxon>
        <taxon>Actinomycetes</taxon>
        <taxon>Kitasatosporales</taxon>
        <taxon>Streptomycetaceae</taxon>
        <taxon>Streptomyces</taxon>
    </lineage>
</organism>
<evidence type="ECO:0000313" key="10">
    <source>
        <dbReference type="EMBL" id="MCM2578902.1"/>
    </source>
</evidence>
<evidence type="ECO:0000313" key="11">
    <source>
        <dbReference type="Proteomes" id="UP001167160"/>
    </source>
</evidence>
<keyword evidence="11" id="KW-1185">Reference proteome</keyword>
<keyword evidence="4 8" id="KW-0479">Metal-binding</keyword>
<keyword evidence="8" id="KW-0800">Toxin</keyword>
<proteinExistence type="inferred from homology"/>
<dbReference type="EMBL" id="JAMQGM010000034">
    <property type="protein sequence ID" value="MCM2578902.1"/>
    <property type="molecule type" value="Genomic_DNA"/>
</dbReference>
<dbReference type="InterPro" id="IPR022907">
    <property type="entry name" value="VapC_family"/>
</dbReference>
<accession>A0ABT0X8P9</accession>
<comment type="function">
    <text evidence="8">Toxic component of a toxin-antitoxin (TA) system. An RNase.</text>
</comment>
<dbReference type="SUPFAM" id="SSF88723">
    <property type="entry name" value="PIN domain-like"/>
    <property type="match status" value="1"/>
</dbReference>